<dbReference type="AlphaFoldDB" id="A0A146G353"/>
<accession>A0A146G353</accession>
<reference evidence="3" key="1">
    <citation type="journal article" date="2017" name="Genome Announc.">
        <title>Draft Genome Sequence of Terrimicrobium sacchariphilum NM-5T, a Facultative Anaerobic Soil Bacterium of the Class Spartobacteria.</title>
        <authorList>
            <person name="Qiu Y.L."/>
            <person name="Tourlousse D.M."/>
            <person name="Matsuura N."/>
            <person name="Ohashi A."/>
            <person name="Sekiguchi Y."/>
        </authorList>
    </citation>
    <scope>NUCLEOTIDE SEQUENCE [LARGE SCALE GENOMIC DNA]</scope>
    <source>
        <strain evidence="3">NM-5</strain>
    </source>
</reference>
<organism evidence="2 3">
    <name type="scientific">Terrimicrobium sacchariphilum</name>
    <dbReference type="NCBI Taxonomy" id="690879"/>
    <lineage>
        <taxon>Bacteria</taxon>
        <taxon>Pseudomonadati</taxon>
        <taxon>Verrucomicrobiota</taxon>
        <taxon>Terrimicrobiia</taxon>
        <taxon>Terrimicrobiales</taxon>
        <taxon>Terrimicrobiaceae</taxon>
        <taxon>Terrimicrobium</taxon>
    </lineage>
</organism>
<dbReference type="InterPro" id="IPR015943">
    <property type="entry name" value="WD40/YVTN_repeat-like_dom_sf"/>
</dbReference>
<dbReference type="Gene3D" id="2.130.10.10">
    <property type="entry name" value="YVTN repeat-like/Quinoprotein amine dehydrogenase"/>
    <property type="match status" value="1"/>
</dbReference>
<dbReference type="InterPro" id="IPR011047">
    <property type="entry name" value="Quinoprotein_ADH-like_sf"/>
</dbReference>
<evidence type="ECO:0000313" key="3">
    <source>
        <dbReference type="Proteomes" id="UP000076023"/>
    </source>
</evidence>
<gene>
    <name evidence="2" type="ORF">TSACC_2477</name>
</gene>
<keyword evidence="3" id="KW-1185">Reference proteome</keyword>
<dbReference type="InParanoid" id="A0A146G353"/>
<dbReference type="SUPFAM" id="SSF50998">
    <property type="entry name" value="Quinoprotein alcohol dehydrogenase-like"/>
    <property type="match status" value="1"/>
</dbReference>
<dbReference type="EMBL" id="BDCO01000002">
    <property type="protein sequence ID" value="GAT32080.1"/>
    <property type="molecule type" value="Genomic_DNA"/>
</dbReference>
<keyword evidence="1" id="KW-0732">Signal</keyword>
<name>A0A146G353_TERSA</name>
<feature type="chain" id="PRO_5007524324" evidence="1">
    <location>
        <begin position="22"/>
        <end position="828"/>
    </location>
</feature>
<sequence length="828" mass="94407">MVRRATLTALLFLVSLHWAGAAVGPAPFRVFGMAPDSTGRLYVYGGPKCNQLAILDGKRWTPLSPAGPGGEAVVQGILGLKGGRVVVLWELKKGKWAAMILKDMVVEKTIPFDWSDGSRTTVNAVEDSRGRIWLSGSSQWIVRLEPESGRAISYDAKPFCWTRDTNWYPFHFFEDTRGGCWIWSNNGKDGRFVPLRVDGETLSGISMVDEPKDDILDVLRKDGDFMWLVGRNHLYVMNLDSFRVEKVHGPARQSFADPVSLVPYGEGWLLIERRNGDKKAWELTADRVWVQRDLPSAISACEAHSNDRTYCQTTDGAFLLAQEGAIFFPFGKTTSEVIDWRRGWTMGAAREIVSLPNDRVVVFTRDVRSPEFAVVNSREFLEEKPAADVMDVPAREAWVVDSQDRVFTFFEEKDQLRVWNGTEWMRIQLPHELGTSSTRDVVIDAQERIWVVPAYNDSDEVGVLSSNLQDWDVLPEIKAALVKYRDELGAAFQNSSFIKPIVGGNGYIAFQTSASRLYLWDGKEWREWPSEEITGRRNRIDISQPFYSPEGDLCVMTNRPKMTYRLVDGKSWQFDPRSLAGDEVWQDRTGSRVERKVPEGFEPRNIKEPYVSEDNLGRTWVAGAQQLYIFRNGKTVPVFRDGRVHPFLDRCEIGEVRVDKAGNTWIQQHYPLPARVMIPNRNPLPDKVALKLDEWGRLQLETDSRNEIEFRLDEGKWTSLKSSECALGYVFQGKHAVEVRFITPDLDVAGPVRLECEFPMPVEKQFAHFAARFATGTDQEREEAVALLKQKPAEALEVLREWKPESEIEKWWVEAAVQECEREAAKRR</sequence>
<evidence type="ECO:0000313" key="2">
    <source>
        <dbReference type="EMBL" id="GAT32080.1"/>
    </source>
</evidence>
<proteinExistence type="predicted"/>
<comment type="caution">
    <text evidence="2">The sequence shown here is derived from an EMBL/GenBank/DDBJ whole genome shotgun (WGS) entry which is preliminary data.</text>
</comment>
<feature type="signal peptide" evidence="1">
    <location>
        <begin position="1"/>
        <end position="21"/>
    </location>
</feature>
<dbReference type="Proteomes" id="UP000076023">
    <property type="component" value="Unassembled WGS sequence"/>
</dbReference>
<evidence type="ECO:0000256" key="1">
    <source>
        <dbReference type="SAM" id="SignalP"/>
    </source>
</evidence>
<dbReference type="STRING" id="690879.TSACC_2477"/>
<protein>
    <submittedName>
        <fullName evidence="2">Uncharacterized protein</fullName>
    </submittedName>
</protein>